<evidence type="ECO:0000313" key="3">
    <source>
        <dbReference type="Proteomes" id="UP000594262"/>
    </source>
</evidence>
<name>A0A7M5V8S1_9CNID</name>
<evidence type="ECO:0000259" key="1">
    <source>
        <dbReference type="PROSITE" id="PS50181"/>
    </source>
</evidence>
<dbReference type="EnsemblMetazoa" id="CLYHEMT008033.1">
    <property type="protein sequence ID" value="CLYHEMP008033.1"/>
    <property type="gene ID" value="CLYHEMG008033"/>
</dbReference>
<dbReference type="PROSITE" id="PS50181">
    <property type="entry name" value="FBOX"/>
    <property type="match status" value="1"/>
</dbReference>
<dbReference type="SUPFAM" id="SSF52047">
    <property type="entry name" value="RNI-like"/>
    <property type="match status" value="1"/>
</dbReference>
<organism evidence="2 3">
    <name type="scientific">Clytia hemisphaerica</name>
    <dbReference type="NCBI Taxonomy" id="252671"/>
    <lineage>
        <taxon>Eukaryota</taxon>
        <taxon>Metazoa</taxon>
        <taxon>Cnidaria</taxon>
        <taxon>Hydrozoa</taxon>
        <taxon>Hydroidolina</taxon>
        <taxon>Leptothecata</taxon>
        <taxon>Obeliida</taxon>
        <taxon>Clytiidae</taxon>
        <taxon>Clytia</taxon>
    </lineage>
</organism>
<dbReference type="Proteomes" id="UP000594262">
    <property type="component" value="Unplaced"/>
</dbReference>
<evidence type="ECO:0000313" key="2">
    <source>
        <dbReference type="EnsemblMetazoa" id="CLYHEMP008033.1"/>
    </source>
</evidence>
<dbReference type="AlphaFoldDB" id="A0A7M5V8S1"/>
<dbReference type="InterPro" id="IPR036047">
    <property type="entry name" value="F-box-like_dom_sf"/>
</dbReference>
<dbReference type="SUPFAM" id="SSF81383">
    <property type="entry name" value="F-box domain"/>
    <property type="match status" value="1"/>
</dbReference>
<accession>A0A7M5V8S1</accession>
<dbReference type="Gene3D" id="1.20.1280.50">
    <property type="match status" value="1"/>
</dbReference>
<dbReference type="Pfam" id="PF00646">
    <property type="entry name" value="F-box"/>
    <property type="match status" value="1"/>
</dbReference>
<keyword evidence="3" id="KW-1185">Reference proteome</keyword>
<reference evidence="2" key="1">
    <citation type="submission" date="2021-01" db="UniProtKB">
        <authorList>
            <consortium name="EnsemblMetazoa"/>
        </authorList>
    </citation>
    <scope>IDENTIFICATION</scope>
</reference>
<dbReference type="OrthoDB" id="3660227at2759"/>
<proteinExistence type="predicted"/>
<sequence length="411" mass="48333">MDFDLLPNELLRTVISYLDIKSAKQMSLVSKRMYSFALQRIWLKPRYSWPAKEIDFLEKISQFPISELHTGDFDCTWFELITLVPRLKLLHVTAPKQLSQYRIKTPKMSRLRLLKVPTIVYTKALELSEQEHFSQLSEIIELIDVKELIIDRSCPVYDDGKSSIRFSFPNFEMLVGKVRISEIWMDCLEINDQNAEEFIILLATIKNCRLIFPHPSSIAYHKYTVRDLELMVKFDLKITTINSRSLRTEGKVSKLLEFAKVMKKMKYLEEFKCDDFDQDTGVYAPLELLTDLPIKFLISWNFEFHEGGIEDIAKTLSRMKHLTEFYLQQNYHVFLLSPEELALFKDVPITCLELCVLDLKRDNIDKFQNVMKEMKIKFIEWGDYKGPEDFDFEITVKPFGLGGIYKTISIF</sequence>
<feature type="domain" description="F-box" evidence="1">
    <location>
        <begin position="1"/>
        <end position="45"/>
    </location>
</feature>
<dbReference type="InterPro" id="IPR001810">
    <property type="entry name" value="F-box_dom"/>
</dbReference>
<protein>
    <recommendedName>
        <fullName evidence="1">F-box domain-containing protein</fullName>
    </recommendedName>
</protein>
<dbReference type="CDD" id="cd09917">
    <property type="entry name" value="F-box_SF"/>
    <property type="match status" value="1"/>
</dbReference>